<dbReference type="InterPro" id="IPR002577">
    <property type="entry name" value="HTH_HxlR"/>
</dbReference>
<sequence>MKDRYDLPCNIAQTLNIIGDRWTLLIIHEILVGQTTFSEIKKALKGLSSKLLSDRLKALEDQGLVESALYSAHPPRYEYKLTDSGKELETVFHALLLWGRRNLKKCYKKLVHPSCGHEVRLVCYCDHCQEIVEDVSPIAFDPSIAR</sequence>
<protein>
    <submittedName>
        <fullName evidence="5">Helix-turn-helix transcriptional regulator</fullName>
    </submittedName>
</protein>
<evidence type="ECO:0000256" key="2">
    <source>
        <dbReference type="ARBA" id="ARBA00023125"/>
    </source>
</evidence>
<dbReference type="KEGG" id="cchl:FPL14_22100"/>
<organism evidence="5 6">
    <name type="scientific">Cohnella cholangitidis</name>
    <dbReference type="NCBI Taxonomy" id="2598458"/>
    <lineage>
        <taxon>Bacteria</taxon>
        <taxon>Bacillati</taxon>
        <taxon>Bacillota</taxon>
        <taxon>Bacilli</taxon>
        <taxon>Bacillales</taxon>
        <taxon>Paenibacillaceae</taxon>
        <taxon>Cohnella</taxon>
    </lineage>
</organism>
<dbReference type="InterPro" id="IPR036388">
    <property type="entry name" value="WH-like_DNA-bd_sf"/>
</dbReference>
<proteinExistence type="predicted"/>
<dbReference type="EMBL" id="CP041969">
    <property type="protein sequence ID" value="QMV43569.1"/>
    <property type="molecule type" value="Genomic_DNA"/>
</dbReference>
<reference evidence="5 6" key="1">
    <citation type="submission" date="2019-07" db="EMBL/GenBank/DDBJ databases">
        <authorList>
            <person name="Kim J.K."/>
            <person name="Cheong H.-M."/>
            <person name="Choi Y."/>
            <person name="Hwang K.J."/>
            <person name="Lee S."/>
            <person name="Choi C."/>
        </authorList>
    </citation>
    <scope>NUCLEOTIDE SEQUENCE [LARGE SCALE GENOMIC DNA]</scope>
    <source>
        <strain evidence="5 6">KS 22</strain>
    </source>
</reference>
<dbReference type="GO" id="GO:0003677">
    <property type="term" value="F:DNA binding"/>
    <property type="evidence" value="ECO:0007669"/>
    <property type="project" value="UniProtKB-KW"/>
</dbReference>
<dbReference type="Gene3D" id="1.10.10.10">
    <property type="entry name" value="Winged helix-like DNA-binding domain superfamily/Winged helix DNA-binding domain"/>
    <property type="match status" value="1"/>
</dbReference>
<dbReference type="Proteomes" id="UP000515679">
    <property type="component" value="Chromosome"/>
</dbReference>
<dbReference type="RefSeq" id="WP_182299804.1">
    <property type="nucleotide sequence ID" value="NZ_CP041969.1"/>
</dbReference>
<dbReference type="SUPFAM" id="SSF46785">
    <property type="entry name" value="Winged helix' DNA-binding domain"/>
    <property type="match status" value="1"/>
</dbReference>
<dbReference type="Pfam" id="PF01638">
    <property type="entry name" value="HxlR"/>
    <property type="match status" value="1"/>
</dbReference>
<dbReference type="InterPro" id="IPR036390">
    <property type="entry name" value="WH_DNA-bd_sf"/>
</dbReference>
<feature type="domain" description="HTH hxlR-type" evidence="4">
    <location>
        <begin position="9"/>
        <end position="107"/>
    </location>
</feature>
<dbReference type="InterPro" id="IPR011991">
    <property type="entry name" value="ArsR-like_HTH"/>
</dbReference>
<accession>A0A7G5C2Y5</accession>
<evidence type="ECO:0000256" key="1">
    <source>
        <dbReference type="ARBA" id="ARBA00023015"/>
    </source>
</evidence>
<keyword evidence="2" id="KW-0238">DNA-binding</keyword>
<dbReference type="PROSITE" id="PS51118">
    <property type="entry name" value="HTH_HXLR"/>
    <property type="match status" value="1"/>
</dbReference>
<dbReference type="CDD" id="cd00090">
    <property type="entry name" value="HTH_ARSR"/>
    <property type="match status" value="1"/>
</dbReference>
<evidence type="ECO:0000256" key="3">
    <source>
        <dbReference type="ARBA" id="ARBA00023163"/>
    </source>
</evidence>
<evidence type="ECO:0000313" key="5">
    <source>
        <dbReference type="EMBL" id="QMV43569.1"/>
    </source>
</evidence>
<name>A0A7G5C2Y5_9BACL</name>
<evidence type="ECO:0000259" key="4">
    <source>
        <dbReference type="PROSITE" id="PS51118"/>
    </source>
</evidence>
<dbReference type="PANTHER" id="PTHR33204">
    <property type="entry name" value="TRANSCRIPTIONAL REGULATOR, MARR FAMILY"/>
    <property type="match status" value="1"/>
</dbReference>
<keyword evidence="3" id="KW-0804">Transcription</keyword>
<dbReference type="AlphaFoldDB" id="A0A7G5C2Y5"/>
<dbReference type="PANTHER" id="PTHR33204:SF18">
    <property type="entry name" value="TRANSCRIPTIONAL REGULATORY PROTEIN"/>
    <property type="match status" value="1"/>
</dbReference>
<gene>
    <name evidence="5" type="ORF">FPL14_22100</name>
</gene>
<keyword evidence="1" id="KW-0805">Transcription regulation</keyword>
<evidence type="ECO:0000313" key="6">
    <source>
        <dbReference type="Proteomes" id="UP000515679"/>
    </source>
</evidence>
<keyword evidence="6" id="KW-1185">Reference proteome</keyword>